<dbReference type="AlphaFoldDB" id="A0A8H7Q6F6"/>
<evidence type="ECO:0000256" key="2">
    <source>
        <dbReference type="ARBA" id="ARBA00022490"/>
    </source>
</evidence>
<dbReference type="PANTHER" id="PTHR17453:SF0">
    <property type="entry name" value="SIGNAL RECOGNITION PARTICLE 19 KDA PROTEIN"/>
    <property type="match status" value="1"/>
</dbReference>
<accession>A0A8H7Q6F6</accession>
<dbReference type="InterPro" id="IPR036521">
    <property type="entry name" value="SRP19-like_sf"/>
</dbReference>
<comment type="caution">
    <text evidence="6">The sequence shown here is derived from an EMBL/GenBank/DDBJ whole genome shotgun (WGS) entry which is preliminary data.</text>
</comment>
<keyword evidence="7" id="KW-1185">Reference proteome</keyword>
<dbReference type="GO" id="GO:0008312">
    <property type="term" value="F:7S RNA binding"/>
    <property type="evidence" value="ECO:0007669"/>
    <property type="project" value="InterPro"/>
</dbReference>
<keyword evidence="3" id="KW-0733">Signal recognition particle</keyword>
<dbReference type="GO" id="GO:0005786">
    <property type="term" value="C:signal recognition particle, endoplasmic reticulum targeting"/>
    <property type="evidence" value="ECO:0007669"/>
    <property type="project" value="UniProtKB-KW"/>
</dbReference>
<reference evidence="6" key="1">
    <citation type="submission" date="2020-12" db="EMBL/GenBank/DDBJ databases">
        <title>Metabolic potential, ecology and presence of endohyphal bacteria is reflected in genomic diversity of Mucoromycotina.</title>
        <authorList>
            <person name="Muszewska A."/>
            <person name="Okrasinska A."/>
            <person name="Steczkiewicz K."/>
            <person name="Drgas O."/>
            <person name="Orlowska M."/>
            <person name="Perlinska-Lenart U."/>
            <person name="Aleksandrzak-Piekarczyk T."/>
            <person name="Szatraj K."/>
            <person name="Zielenkiewicz U."/>
            <person name="Pilsyk S."/>
            <person name="Malc E."/>
            <person name="Mieczkowski P."/>
            <person name="Kruszewska J.S."/>
            <person name="Biernat P."/>
            <person name="Pawlowska J."/>
        </authorList>
    </citation>
    <scope>NUCLEOTIDE SEQUENCE</scope>
    <source>
        <strain evidence="6">WA0000067209</strain>
    </source>
</reference>
<dbReference type="SUPFAM" id="SSF69695">
    <property type="entry name" value="SRP19"/>
    <property type="match status" value="1"/>
</dbReference>
<dbReference type="GO" id="GO:0006617">
    <property type="term" value="P:SRP-dependent cotranslational protein targeting to membrane, signal sequence recognition"/>
    <property type="evidence" value="ECO:0007669"/>
    <property type="project" value="TreeGrafter"/>
</dbReference>
<proteinExistence type="predicted"/>
<dbReference type="EMBL" id="JAEPQZ010000001">
    <property type="protein sequence ID" value="KAG2186133.1"/>
    <property type="molecule type" value="Genomic_DNA"/>
</dbReference>
<keyword evidence="4" id="KW-0687">Ribonucleoprotein</keyword>
<evidence type="ECO:0000313" key="6">
    <source>
        <dbReference type="EMBL" id="KAG2186133.1"/>
    </source>
</evidence>
<feature type="region of interest" description="Disordered" evidence="5">
    <location>
        <begin position="210"/>
        <end position="258"/>
    </location>
</feature>
<feature type="compositionally biased region" description="Basic residues" evidence="5">
    <location>
        <begin position="242"/>
        <end position="258"/>
    </location>
</feature>
<evidence type="ECO:0008006" key="8">
    <source>
        <dbReference type="Google" id="ProtNLM"/>
    </source>
</evidence>
<keyword evidence="2" id="KW-0963">Cytoplasm</keyword>
<dbReference type="Pfam" id="PF01922">
    <property type="entry name" value="SRP19"/>
    <property type="match status" value="1"/>
</dbReference>
<evidence type="ECO:0000256" key="1">
    <source>
        <dbReference type="ARBA" id="ARBA00004496"/>
    </source>
</evidence>
<evidence type="ECO:0000256" key="5">
    <source>
        <dbReference type="SAM" id="MobiDB-lite"/>
    </source>
</evidence>
<gene>
    <name evidence="6" type="ORF">INT43_002571</name>
</gene>
<dbReference type="OrthoDB" id="2190947at2759"/>
<dbReference type="Gene3D" id="3.30.56.30">
    <property type="entry name" value="Signal recognition particle, SRP19-like subunit"/>
    <property type="match status" value="1"/>
</dbReference>
<evidence type="ECO:0000313" key="7">
    <source>
        <dbReference type="Proteomes" id="UP000654370"/>
    </source>
</evidence>
<organism evidence="6 7">
    <name type="scientific">Mortierella isabellina</name>
    <name type="common">Filamentous fungus</name>
    <name type="synonym">Umbelopsis isabellina</name>
    <dbReference type="NCBI Taxonomy" id="91625"/>
    <lineage>
        <taxon>Eukaryota</taxon>
        <taxon>Fungi</taxon>
        <taxon>Fungi incertae sedis</taxon>
        <taxon>Mucoromycota</taxon>
        <taxon>Mucoromycotina</taxon>
        <taxon>Umbelopsidomycetes</taxon>
        <taxon>Umbelopsidales</taxon>
        <taxon>Umbelopsidaceae</taxon>
        <taxon>Umbelopsis</taxon>
    </lineage>
</organism>
<evidence type="ECO:0000256" key="4">
    <source>
        <dbReference type="ARBA" id="ARBA00023274"/>
    </source>
</evidence>
<evidence type="ECO:0000256" key="3">
    <source>
        <dbReference type="ARBA" id="ARBA00023135"/>
    </source>
</evidence>
<dbReference type="PANTHER" id="PTHR17453">
    <property type="entry name" value="SIGNAL RECOGNITION PARTICLE 19 KD PROTEIN"/>
    <property type="match status" value="1"/>
</dbReference>
<protein>
    <recommendedName>
        <fullName evidence="8">Signal recognition particle, SRP19 subunit</fullName>
    </recommendedName>
</protein>
<dbReference type="InterPro" id="IPR002778">
    <property type="entry name" value="Signal_recog_particle_SRP19"/>
</dbReference>
<name>A0A8H7Q6F6_MORIS</name>
<comment type="subcellular location">
    <subcellularLocation>
        <location evidence="1">Cytoplasm</location>
    </subcellularLocation>
</comment>
<sequence length="258" mass="28462">MLNNLKKTKPNAVFLDNEDEDDFDVDNMDFPLPTDSSSSGGATGLEDMMAKLAAGQTQRPDTGSGKAGEIAVVNTPQGVQRLDPSVYKRWVCVYPCYIDAEKSLDQGRKIPKAKSVNKPHAYHMALAVQKLGNMSVVYEGKKHPADWANPGRVRVQLKNGQFFCNPKYTSRKQLILAIADALPEIQKQNEIPKHIVSPLTSLREIEELANEQRKAQGLPPIESSAPPPTNAGAIESAESSTKPKKVKKQKMKKMVVRR</sequence>
<dbReference type="Proteomes" id="UP000654370">
    <property type="component" value="Unassembled WGS sequence"/>
</dbReference>